<dbReference type="EMBL" id="CP133620">
    <property type="protein sequence ID" value="WMV45544.1"/>
    <property type="molecule type" value="Genomic_DNA"/>
</dbReference>
<evidence type="ECO:0000313" key="2">
    <source>
        <dbReference type="EMBL" id="WMV45544.1"/>
    </source>
</evidence>
<sequence>MDQGKDGNPQAQTTSDQYGPWFHPRPMGGVSWMGPGKLPKSDKVQMNMNTRRAAVRRVEEEIANDEGVPPQGPQGPQDPQAPNNKGAMTNLEIRTTLQTLTHALTAQVTRDARVQVNPNASTTASRIRDFTRMNPPTLLMSKIGLF</sequence>
<feature type="region of interest" description="Disordered" evidence="1">
    <location>
        <begin position="1"/>
        <end position="87"/>
    </location>
</feature>
<gene>
    <name evidence="2" type="ORF">MTR67_038929</name>
</gene>
<keyword evidence="3" id="KW-1185">Reference proteome</keyword>
<reference evidence="2" key="1">
    <citation type="submission" date="2023-08" db="EMBL/GenBank/DDBJ databases">
        <title>A de novo genome assembly of Solanum verrucosum Schlechtendal, a Mexican diploid species geographically isolated from the other diploid A-genome species in potato relatives.</title>
        <authorList>
            <person name="Hosaka K."/>
        </authorList>
    </citation>
    <scope>NUCLEOTIDE SEQUENCE</scope>
    <source>
        <tissue evidence="2">Young leaves</tissue>
    </source>
</reference>
<organism evidence="2 3">
    <name type="scientific">Solanum verrucosum</name>
    <dbReference type="NCBI Taxonomy" id="315347"/>
    <lineage>
        <taxon>Eukaryota</taxon>
        <taxon>Viridiplantae</taxon>
        <taxon>Streptophyta</taxon>
        <taxon>Embryophyta</taxon>
        <taxon>Tracheophyta</taxon>
        <taxon>Spermatophyta</taxon>
        <taxon>Magnoliopsida</taxon>
        <taxon>eudicotyledons</taxon>
        <taxon>Gunneridae</taxon>
        <taxon>Pentapetalae</taxon>
        <taxon>asterids</taxon>
        <taxon>lamiids</taxon>
        <taxon>Solanales</taxon>
        <taxon>Solanaceae</taxon>
        <taxon>Solanoideae</taxon>
        <taxon>Solaneae</taxon>
        <taxon>Solanum</taxon>
    </lineage>
</organism>
<accession>A0AAF0ZQP2</accession>
<evidence type="ECO:0000313" key="3">
    <source>
        <dbReference type="Proteomes" id="UP001234989"/>
    </source>
</evidence>
<dbReference type="AlphaFoldDB" id="A0AAF0ZQP2"/>
<protein>
    <submittedName>
        <fullName evidence="2">Uncharacterized protein</fullName>
    </submittedName>
</protein>
<dbReference type="Proteomes" id="UP001234989">
    <property type="component" value="Chromosome 9"/>
</dbReference>
<name>A0AAF0ZQP2_SOLVR</name>
<proteinExistence type="predicted"/>
<evidence type="ECO:0000256" key="1">
    <source>
        <dbReference type="SAM" id="MobiDB-lite"/>
    </source>
</evidence>